<dbReference type="EMBL" id="BJHX01000004">
    <property type="protein sequence ID" value="GDY70133.1"/>
    <property type="molecule type" value="Genomic_DNA"/>
</dbReference>
<protein>
    <recommendedName>
        <fullName evidence="4">Secreted protein</fullName>
    </recommendedName>
</protein>
<proteinExistence type="predicted"/>
<evidence type="ECO:0008006" key="4">
    <source>
        <dbReference type="Google" id="ProtNLM"/>
    </source>
</evidence>
<accession>A0A4D4MDY1</accession>
<reference evidence="2 3" key="1">
    <citation type="submission" date="2019-04" db="EMBL/GenBank/DDBJ databases">
        <title>Draft genome sequences of Streptomyces avermitilis NBRC 14893.</title>
        <authorList>
            <person name="Komaki H."/>
            <person name="Tamura T."/>
            <person name="Hosoyama A."/>
        </authorList>
    </citation>
    <scope>NUCLEOTIDE SEQUENCE [LARGE SCALE GENOMIC DNA]</scope>
    <source>
        <strain evidence="2 3">NBRC 14893</strain>
    </source>
</reference>
<gene>
    <name evidence="2" type="ORF">SAV14893_095260</name>
</gene>
<evidence type="ECO:0000313" key="3">
    <source>
        <dbReference type="Proteomes" id="UP000302139"/>
    </source>
</evidence>
<name>A0A4D4MDY1_STRAX</name>
<organism evidence="2 3">
    <name type="scientific">Streptomyces avermitilis</name>
    <dbReference type="NCBI Taxonomy" id="33903"/>
    <lineage>
        <taxon>Bacteria</taxon>
        <taxon>Bacillati</taxon>
        <taxon>Actinomycetota</taxon>
        <taxon>Actinomycetes</taxon>
        <taxon>Kitasatosporales</taxon>
        <taxon>Streptomycetaceae</taxon>
        <taxon>Streptomyces</taxon>
    </lineage>
</organism>
<dbReference type="PROSITE" id="PS51257">
    <property type="entry name" value="PROKAR_LIPOPROTEIN"/>
    <property type="match status" value="1"/>
</dbReference>
<dbReference type="AlphaFoldDB" id="A0A4D4MDY1"/>
<keyword evidence="1" id="KW-0732">Signal</keyword>
<feature type="signal peptide" evidence="1">
    <location>
        <begin position="1"/>
        <end position="26"/>
    </location>
</feature>
<feature type="chain" id="PRO_5020429548" description="Secreted protein" evidence="1">
    <location>
        <begin position="27"/>
        <end position="229"/>
    </location>
</feature>
<dbReference type="Proteomes" id="UP000302139">
    <property type="component" value="Unassembled WGS sequence"/>
</dbReference>
<comment type="caution">
    <text evidence="2">The sequence shown here is derived from an EMBL/GenBank/DDBJ whole genome shotgun (WGS) entry which is preliminary data.</text>
</comment>
<sequence length="229" mass="24754">MVRMRKAVAVPLFMALLLGSGGCASGDEKEPASSERATCEELLGKAGVKWLKNSTTGKLNVTNGDDLKSAKSLFYKQARAWDPKSEEIPNFANSRMCGVVKAAKETSRGVLSIYYGPSVVPFDFPFGEESDTSDPRTVTPVNANVKLVHEEGERGAATYYVYIKCRVPGAPKGQDNVVPIEGRMKDTLTGDTGTRVHLERLLYSAHAVAQAFECKNKPTVPTELPAGVK</sequence>
<evidence type="ECO:0000256" key="1">
    <source>
        <dbReference type="SAM" id="SignalP"/>
    </source>
</evidence>
<evidence type="ECO:0000313" key="2">
    <source>
        <dbReference type="EMBL" id="GDY70133.1"/>
    </source>
</evidence>